<dbReference type="Proteomes" id="UP000605099">
    <property type="component" value="Unassembled WGS sequence"/>
</dbReference>
<comment type="caution">
    <text evidence="1">The sequence shown here is derived from an EMBL/GenBank/DDBJ whole genome shotgun (WGS) entry which is preliminary data.</text>
</comment>
<organism evidence="1 2">
    <name type="scientific">Novosphingobium indicum</name>
    <dbReference type="NCBI Taxonomy" id="462949"/>
    <lineage>
        <taxon>Bacteria</taxon>
        <taxon>Pseudomonadati</taxon>
        <taxon>Pseudomonadota</taxon>
        <taxon>Alphaproteobacteria</taxon>
        <taxon>Sphingomonadales</taxon>
        <taxon>Sphingomonadaceae</taxon>
        <taxon>Novosphingobium</taxon>
    </lineage>
</organism>
<evidence type="ECO:0000313" key="2">
    <source>
        <dbReference type="Proteomes" id="UP000605099"/>
    </source>
</evidence>
<evidence type="ECO:0000313" key="1">
    <source>
        <dbReference type="EMBL" id="GGN42916.1"/>
    </source>
</evidence>
<keyword evidence="2" id="KW-1185">Reference proteome</keyword>
<dbReference type="EMBL" id="BMLK01000003">
    <property type="protein sequence ID" value="GGN42916.1"/>
    <property type="molecule type" value="Genomic_DNA"/>
</dbReference>
<gene>
    <name evidence="1" type="ORF">GCM10011349_06540</name>
</gene>
<accession>A0ABQ2JD65</accession>
<protein>
    <submittedName>
        <fullName evidence="1">Uncharacterized protein</fullName>
    </submittedName>
</protein>
<dbReference type="RefSeq" id="WP_188818255.1">
    <property type="nucleotide sequence ID" value="NZ_BMLK01000003.1"/>
</dbReference>
<name>A0ABQ2JD65_9SPHN</name>
<sequence>MPLHTQDIGDSRGQGHELKIAGFDDGNIILYSRNPDNGETQRIVLMEDQWQLLLKSLLDIYGKEKCCYYHGAGRCMATSHAD</sequence>
<reference evidence="2" key="1">
    <citation type="journal article" date="2019" name="Int. J. Syst. Evol. Microbiol.">
        <title>The Global Catalogue of Microorganisms (GCM) 10K type strain sequencing project: providing services to taxonomists for standard genome sequencing and annotation.</title>
        <authorList>
            <consortium name="The Broad Institute Genomics Platform"/>
            <consortium name="The Broad Institute Genome Sequencing Center for Infectious Disease"/>
            <person name="Wu L."/>
            <person name="Ma J."/>
        </authorList>
    </citation>
    <scope>NUCLEOTIDE SEQUENCE [LARGE SCALE GENOMIC DNA]</scope>
    <source>
        <strain evidence="2">CGMCC 1.6784</strain>
    </source>
</reference>
<proteinExistence type="predicted"/>